<dbReference type="EMBL" id="FQNF01000042">
    <property type="protein sequence ID" value="SGZ40201.1"/>
    <property type="molecule type" value="Genomic_DNA"/>
</dbReference>
<evidence type="ECO:0000256" key="2">
    <source>
        <dbReference type="ARBA" id="ARBA00022574"/>
    </source>
</evidence>
<dbReference type="PROSITE" id="PS00678">
    <property type="entry name" value="WD_REPEATS_1"/>
    <property type="match status" value="2"/>
</dbReference>
<gene>
    <name evidence="9" type="ORF">HGUI_02401</name>
</gene>
<dbReference type="PANTHER" id="PTHR19853">
    <property type="entry name" value="WD REPEAT CONTAINING PROTEIN 3 WDR3"/>
    <property type="match status" value="1"/>
</dbReference>
<dbReference type="GO" id="GO:0000480">
    <property type="term" value="P:endonucleolytic cleavage in 5'-ETS of tricistronic rRNA transcript (SSU-rRNA, 5.8S rRNA, LSU-rRNA)"/>
    <property type="evidence" value="ECO:0007669"/>
    <property type="project" value="EnsemblFungi"/>
</dbReference>
<evidence type="ECO:0000256" key="5">
    <source>
        <dbReference type="ARBA" id="ARBA00038229"/>
    </source>
</evidence>
<dbReference type="OrthoDB" id="407922at2759"/>
<feature type="repeat" description="WD" evidence="6">
    <location>
        <begin position="471"/>
        <end position="512"/>
    </location>
</feature>
<dbReference type="PANTHER" id="PTHR19853:SF0">
    <property type="entry name" value="WD REPEAT-CONTAINING PROTEIN 3"/>
    <property type="match status" value="1"/>
</dbReference>
<name>A0A1L0CP01_9ASCO</name>
<evidence type="ECO:0000256" key="4">
    <source>
        <dbReference type="ARBA" id="ARBA00023242"/>
    </source>
</evidence>
<dbReference type="CDD" id="cd00200">
    <property type="entry name" value="WD40"/>
    <property type="match status" value="1"/>
</dbReference>
<dbReference type="Pfam" id="PF00400">
    <property type="entry name" value="WD40"/>
    <property type="match status" value="1"/>
</dbReference>
<keyword evidence="2 6" id="KW-0853">WD repeat</keyword>
<evidence type="ECO:0000256" key="7">
    <source>
        <dbReference type="SAM" id="MobiDB-lite"/>
    </source>
</evidence>
<feature type="region of interest" description="Disordered" evidence="7">
    <location>
        <begin position="704"/>
        <end position="724"/>
    </location>
</feature>
<dbReference type="InterPro" id="IPR015943">
    <property type="entry name" value="WD40/YVTN_repeat-like_dom_sf"/>
</dbReference>
<comment type="subcellular location">
    <subcellularLocation>
        <location evidence="1">Nucleus</location>
        <location evidence="1">Nucleolus</location>
    </subcellularLocation>
</comment>
<dbReference type="FunFam" id="2.130.10.10:FF:000178">
    <property type="entry name" value="WD repeat domain 3"/>
    <property type="match status" value="1"/>
</dbReference>
<dbReference type="VEuPathDB" id="FungiDB:HGUI_02401"/>
<dbReference type="AlphaFoldDB" id="A0A1L0CP01"/>
<accession>A0A1L0CP01</accession>
<keyword evidence="10" id="KW-1185">Reference proteome</keyword>
<sequence length="937" mass="106663">MARSYKRFVQRSQFGAIATSSAPIHVLDANIILKSTGPEVQKQNLKTDEVLQSYKPTQSQVTPAGSLEAANKPEPLATYLTYNEQTQLIAVGYNTGKIILYDEMTGEEMMSFVGHTTSITALEFNLEGTILYSGGMDSKLISWDIVSEVGLGKFTGHKNVIVGLKVLQDSDNQNGVTRILCLSKDGIFKVWDMNIGQCVESKYVGFETFAFNMNSELGIAVVMGPSQEMKIFDIDFLNRKEGDYLIEKTTIEKQSKQRAVSCEFVSFNNLNFLQVLSNDKTIEIFRIRSNEELDKGLKKKAKRLQESEAHTDEEIAKIIQESRYASIFHSIHILRSSYKIKASKWDTSLKSLSIVLATAANSIEYYTLNLENKKQITGSEKKYDLQLKGHRTDIRTCDISFDGKILSTASNGELKIWNLQNDKNSCIRTFTTGYALCSKILPGNTLVVVGTREGSLQIFDLVTSSMIIEIEDAHDGAIWCLDVSMDGRTVITGSQDKSLKFWKVEVIQNTSELELVHDTTVELGEDVLSLKLSPSDNKFLAVSLLDNTVKIFFFDTMKFFLSLYGHKLPVLNLDISFDNKIIITCSADKNVKIWGLDFGDCHRSIFAHNDSIMQVKFIPNTHRFFTCSKDKEIKYWDGDKFEMIQKLVAHNGEVWCLAVNDFGDRLISCSHDHTIRVWEEIEDEVFIEEEREKELEEQYEENLLDQLEDTGEKPKDDDEGDEGKMTAVTKQTMESLKAGEKLMAALDLGIKEIDAWDEYNNKMALWEANKATSGPQPMKPNQNAILMALRKTPEEYILDTLLKIKSSQLEDALLVMSFSYTLRFLKFINRFLSNDVKLIQHLQILVRVLTFIIKNNYRELTTQRDPVLKLQLQQVQKKLKQAVKGNINDLGFNLKGLRIVSNEWNNVHNLSYMDDDDYEVANKERLRARKRVFETTL</sequence>
<dbReference type="GO" id="GO:0034511">
    <property type="term" value="F:U3 snoRNA binding"/>
    <property type="evidence" value="ECO:0007669"/>
    <property type="project" value="EnsemblFungi"/>
</dbReference>
<comment type="similarity">
    <text evidence="5">Belongs to the WD repeat WDR3/UTP12 family.</text>
</comment>
<dbReference type="Pfam" id="PF25172">
    <property type="entry name" value="Beta-prop_WDR3_2nd"/>
    <property type="match status" value="1"/>
</dbReference>
<evidence type="ECO:0000259" key="8">
    <source>
        <dbReference type="Pfam" id="PF04003"/>
    </source>
</evidence>
<feature type="repeat" description="WD" evidence="6">
    <location>
        <begin position="605"/>
        <end position="646"/>
    </location>
</feature>
<dbReference type="PROSITE" id="PS50294">
    <property type="entry name" value="WD_REPEATS_REGION"/>
    <property type="match status" value="5"/>
</dbReference>
<evidence type="ECO:0000256" key="1">
    <source>
        <dbReference type="ARBA" id="ARBA00004604"/>
    </source>
</evidence>
<feature type="repeat" description="WD" evidence="6">
    <location>
        <begin position="647"/>
        <end position="679"/>
    </location>
</feature>
<dbReference type="InterPro" id="IPR036322">
    <property type="entry name" value="WD40_repeat_dom_sf"/>
</dbReference>
<dbReference type="InterPro" id="IPR019775">
    <property type="entry name" value="WD40_repeat_CS"/>
</dbReference>
<dbReference type="GO" id="GO:0034388">
    <property type="term" value="C:Pwp2p-containing subcomplex of 90S preribosome"/>
    <property type="evidence" value="ECO:0007669"/>
    <property type="project" value="EnsemblFungi"/>
</dbReference>
<dbReference type="GO" id="GO:0000472">
    <property type="term" value="P:endonucleolytic cleavage to generate mature 5'-end of SSU-rRNA from (SSU-rRNA, 5.8S rRNA, LSU-rRNA)"/>
    <property type="evidence" value="ECO:0007669"/>
    <property type="project" value="EnsemblFungi"/>
</dbReference>
<feature type="repeat" description="WD" evidence="6">
    <location>
        <begin position="563"/>
        <end position="604"/>
    </location>
</feature>
<dbReference type="GO" id="GO:0000447">
    <property type="term" value="P:endonucleolytic cleavage in ITS1 to separate SSU-rRNA from 5.8S rRNA and LSU-rRNA from tricistronic rRNA transcript (SSU-rRNA, 5.8S rRNA, LSU-rRNA)"/>
    <property type="evidence" value="ECO:0007669"/>
    <property type="project" value="EnsemblFungi"/>
</dbReference>
<reference evidence="10" key="1">
    <citation type="submission" date="2016-11" db="EMBL/GenBank/DDBJ databases">
        <authorList>
            <person name="Guldener U."/>
        </authorList>
    </citation>
    <scope>NUCLEOTIDE SEQUENCE [LARGE SCALE GENOMIC DNA]</scope>
</reference>
<dbReference type="SUPFAM" id="SSF50978">
    <property type="entry name" value="WD40 repeat-like"/>
    <property type="match status" value="2"/>
</dbReference>
<dbReference type="PROSITE" id="PS50082">
    <property type="entry name" value="WD_REPEATS_2"/>
    <property type="match status" value="6"/>
</dbReference>
<feature type="domain" description="Small-subunit processome Utp12" evidence="8">
    <location>
        <begin position="793"/>
        <end position="901"/>
    </location>
</feature>
<dbReference type="Proteomes" id="UP000183365">
    <property type="component" value="Unassembled WGS sequence"/>
</dbReference>
<dbReference type="SMART" id="SM00320">
    <property type="entry name" value="WD40"/>
    <property type="match status" value="10"/>
</dbReference>
<dbReference type="FunFam" id="2.130.10.10:FF:000157">
    <property type="entry name" value="WD repeat domain 3"/>
    <property type="match status" value="1"/>
</dbReference>
<evidence type="ECO:0000256" key="6">
    <source>
        <dbReference type="PROSITE-ProRule" id="PRU00221"/>
    </source>
</evidence>
<keyword evidence="4" id="KW-0539">Nucleus</keyword>
<evidence type="ECO:0000256" key="3">
    <source>
        <dbReference type="ARBA" id="ARBA00022737"/>
    </source>
</evidence>
<feature type="repeat" description="WD" evidence="6">
    <location>
        <begin position="387"/>
        <end position="427"/>
    </location>
</feature>
<dbReference type="GO" id="GO:0032040">
    <property type="term" value="C:small-subunit processome"/>
    <property type="evidence" value="ECO:0007669"/>
    <property type="project" value="EnsemblFungi"/>
</dbReference>
<dbReference type="InterPro" id="IPR007148">
    <property type="entry name" value="SSU_processome_Utp12"/>
</dbReference>
<dbReference type="InterPro" id="IPR001680">
    <property type="entry name" value="WD40_rpt"/>
</dbReference>
<dbReference type="InterPro" id="IPR051570">
    <property type="entry name" value="TBC1_cilium_biogenesis"/>
</dbReference>
<dbReference type="Pfam" id="PF04003">
    <property type="entry name" value="Utp12"/>
    <property type="match status" value="1"/>
</dbReference>
<evidence type="ECO:0000313" key="10">
    <source>
        <dbReference type="Proteomes" id="UP000183365"/>
    </source>
</evidence>
<feature type="repeat" description="WD" evidence="6">
    <location>
        <begin position="112"/>
        <end position="145"/>
    </location>
</feature>
<protein>
    <submittedName>
        <fullName evidence="9">Related to U3 small nucleolar RNA-associated protein 12</fullName>
    </submittedName>
</protein>
<organism evidence="9 10">
    <name type="scientific">Hanseniaspora guilliermondii</name>
    <dbReference type="NCBI Taxonomy" id="56406"/>
    <lineage>
        <taxon>Eukaryota</taxon>
        <taxon>Fungi</taxon>
        <taxon>Dikarya</taxon>
        <taxon>Ascomycota</taxon>
        <taxon>Saccharomycotina</taxon>
        <taxon>Saccharomycetes</taxon>
        <taxon>Saccharomycodales</taxon>
        <taxon>Saccharomycodaceae</taxon>
        <taxon>Hanseniaspora</taxon>
    </lineage>
</organism>
<proteinExistence type="inferred from homology"/>
<evidence type="ECO:0000313" key="9">
    <source>
        <dbReference type="EMBL" id="SGZ40201.1"/>
    </source>
</evidence>
<dbReference type="Gene3D" id="2.130.10.10">
    <property type="entry name" value="YVTN repeat-like/Quinoprotein amine dehydrogenase"/>
    <property type="match status" value="2"/>
</dbReference>
<keyword evidence="3" id="KW-0677">Repeat</keyword>